<dbReference type="InterPro" id="IPR003034">
    <property type="entry name" value="SAP_dom"/>
</dbReference>
<dbReference type="Pfam" id="PF02037">
    <property type="entry name" value="SAP"/>
    <property type="match status" value="2"/>
</dbReference>
<keyword evidence="1" id="KW-0597">Phosphoprotein</keyword>
<organism evidence="6 7">
    <name type="scientific">Durusdinium trenchii</name>
    <dbReference type="NCBI Taxonomy" id="1381693"/>
    <lineage>
        <taxon>Eukaryota</taxon>
        <taxon>Sar</taxon>
        <taxon>Alveolata</taxon>
        <taxon>Dinophyceae</taxon>
        <taxon>Suessiales</taxon>
        <taxon>Symbiodiniaceae</taxon>
        <taxon>Durusdinium</taxon>
    </lineage>
</organism>
<sequence length="938" mass="102731">MQFYAFRAGRHPTAAPGEAQFQCIVKLPKKNRPELLQGSGSSQLLIRDFVENGQQSTDLTVIPRFWDVSPQNLHEALIVTQKVAGFAGVIITRRGLAVRSWTNNVAYMRKAVIPSDSRITTENISVVPRFSYKSTGWPPAVDPPNIVQAVTKAVGQPPIPTKAFRSSGVHGWLIAFEHRPTVLKFALEINGITHEILLVEEPAGPIPKPLGRSSQSATKAKKTEVSAPKAAVKPAEAQLVQLNKVIGSEEYVRNWYKTRTDDIDLAQLAECFVALRLRLPLRDLSTTAGLIVLCPAWCGCYDAGAWAPWWGALGLNDSTGLGMEALNNASEVALYVYEARERGRAANCRGLHGASPLDRGTLRGCRALCTRLHVDGASPASRGWRSASFAFAVALSVRRRWGATRQLHATRRQAEPLAPESLLEPAAPWVLVEAPPGSEQRYYYWNQETNETRWDLPEEAVAAAAGVVEDLQSGAPEAGAWREAVSDSGDVYYYNEVTMETSWTLPGQEEELDKLDADDVDDAEDPDDTDDADGAEDVDDQAVSAHKLDEIEEAEVSEPFDKAPKEEVAPMLAPTAGLATAEPASVASSYAELKVSELKDLLKQRGLTVSGRKDELLARLEESEATAEPPKAAPIAKAAPKKEPSDDVEEGRSASAAGASYAGLKASELRDLLRSKGLKTVGKKEELIARLEENQVSLDDFFELEDAPREATLTSESGAAAAFLEKELNLASGTVKLPKEASASLARESLGFLLEELMPCKEFWAQSAARSPEIFQASKEDLRETLEWLEEFLWSQDWSVGFGRHALAERIAHRPYLLLQGVDGLRETLAWLEERGLDDEVVRSYVAGPTAVPFPCEPYPWIELLQLGRPRLEAAEAWLQSHLSWTPEKVSKALCQEPYTLLAAATASGESDQPYPGYPLPEPRHRWLKVQAQDVTGA</sequence>
<dbReference type="InterPro" id="IPR036020">
    <property type="entry name" value="WW_dom_sf"/>
</dbReference>
<evidence type="ECO:0000313" key="7">
    <source>
        <dbReference type="Proteomes" id="UP001642484"/>
    </source>
</evidence>
<dbReference type="SMART" id="SM00456">
    <property type="entry name" value="WW"/>
    <property type="match status" value="2"/>
</dbReference>
<dbReference type="Proteomes" id="UP001642484">
    <property type="component" value="Unassembled WGS sequence"/>
</dbReference>
<dbReference type="PANTHER" id="PTHR46551">
    <property type="entry name" value="SAP DOMAIN-CONTAINING RIBONUCLEOPROTEIN"/>
    <property type="match status" value="1"/>
</dbReference>
<reference evidence="6 7" key="1">
    <citation type="submission" date="2024-02" db="EMBL/GenBank/DDBJ databases">
        <authorList>
            <person name="Chen Y."/>
            <person name="Shah S."/>
            <person name="Dougan E. K."/>
            <person name="Thang M."/>
            <person name="Chan C."/>
        </authorList>
    </citation>
    <scope>NUCLEOTIDE SEQUENCE [LARGE SCALE GENOMIC DNA]</scope>
</reference>
<evidence type="ECO:0000256" key="2">
    <source>
        <dbReference type="ARBA" id="ARBA00046328"/>
    </source>
</evidence>
<dbReference type="PROSITE" id="PS50020">
    <property type="entry name" value="WW_DOMAIN_2"/>
    <property type="match status" value="2"/>
</dbReference>
<dbReference type="InterPro" id="IPR001202">
    <property type="entry name" value="WW_dom"/>
</dbReference>
<evidence type="ECO:0008006" key="8">
    <source>
        <dbReference type="Google" id="ProtNLM"/>
    </source>
</evidence>
<dbReference type="PANTHER" id="PTHR46551:SF1">
    <property type="entry name" value="SAP DOMAIN-CONTAINING RIBONUCLEOPROTEIN"/>
    <property type="match status" value="1"/>
</dbReference>
<dbReference type="InterPro" id="IPR038538">
    <property type="entry name" value="MTERF_sf"/>
</dbReference>
<evidence type="ECO:0000256" key="3">
    <source>
        <dbReference type="SAM" id="MobiDB-lite"/>
    </source>
</evidence>
<feature type="domain" description="SAP" evidence="5">
    <location>
        <begin position="661"/>
        <end position="695"/>
    </location>
</feature>
<dbReference type="Gene3D" id="2.20.70.10">
    <property type="match status" value="2"/>
</dbReference>
<dbReference type="SMART" id="SM00513">
    <property type="entry name" value="SAP"/>
    <property type="match status" value="2"/>
</dbReference>
<dbReference type="InterPro" id="IPR052240">
    <property type="entry name" value="SAP_domain_ribonucleoprotein"/>
</dbReference>
<feature type="domain" description="SAP" evidence="5">
    <location>
        <begin position="590"/>
        <end position="624"/>
    </location>
</feature>
<dbReference type="SUPFAM" id="SSF68906">
    <property type="entry name" value="SAP domain"/>
    <property type="match status" value="2"/>
</dbReference>
<comment type="caution">
    <text evidence="6">The sequence shown here is derived from an EMBL/GenBank/DDBJ whole genome shotgun (WGS) entry which is preliminary data.</text>
</comment>
<accession>A0ABP0PDE0</accession>
<keyword evidence="7" id="KW-1185">Reference proteome</keyword>
<evidence type="ECO:0000256" key="1">
    <source>
        <dbReference type="ARBA" id="ARBA00022553"/>
    </source>
</evidence>
<feature type="domain" description="WW" evidence="4">
    <location>
        <begin position="475"/>
        <end position="508"/>
    </location>
</feature>
<gene>
    <name evidence="6" type="ORF">CCMP2556_LOCUS35939</name>
</gene>
<comment type="similarity">
    <text evidence="2">Belongs to the SAP domain-containing ribonucleoprotein family.</text>
</comment>
<dbReference type="CDD" id="cd00201">
    <property type="entry name" value="WW"/>
    <property type="match status" value="2"/>
</dbReference>
<proteinExistence type="inferred from homology"/>
<dbReference type="PROSITE" id="PS50800">
    <property type="entry name" value="SAP"/>
    <property type="match status" value="2"/>
</dbReference>
<feature type="compositionally biased region" description="Low complexity" evidence="3">
    <location>
        <begin position="626"/>
        <end position="638"/>
    </location>
</feature>
<protein>
    <recommendedName>
        <fullName evidence="8">SAP domain-containing protein</fullName>
    </recommendedName>
</protein>
<dbReference type="PROSITE" id="PS01159">
    <property type="entry name" value="WW_DOMAIN_1"/>
    <property type="match status" value="1"/>
</dbReference>
<evidence type="ECO:0000259" key="5">
    <source>
        <dbReference type="PROSITE" id="PS50800"/>
    </source>
</evidence>
<dbReference type="InterPro" id="IPR036361">
    <property type="entry name" value="SAP_dom_sf"/>
</dbReference>
<feature type="region of interest" description="Disordered" evidence="3">
    <location>
        <begin position="621"/>
        <end position="657"/>
    </location>
</feature>
<name>A0ABP0PDE0_9DINO</name>
<dbReference type="EMBL" id="CAXAMN010022829">
    <property type="protein sequence ID" value="CAK9073054.1"/>
    <property type="molecule type" value="Genomic_DNA"/>
</dbReference>
<dbReference type="Pfam" id="PF00397">
    <property type="entry name" value="WW"/>
    <property type="match status" value="1"/>
</dbReference>
<feature type="domain" description="WW" evidence="4">
    <location>
        <begin position="428"/>
        <end position="459"/>
    </location>
</feature>
<evidence type="ECO:0000259" key="4">
    <source>
        <dbReference type="PROSITE" id="PS50020"/>
    </source>
</evidence>
<evidence type="ECO:0000313" key="6">
    <source>
        <dbReference type="EMBL" id="CAK9073054.1"/>
    </source>
</evidence>
<dbReference type="SUPFAM" id="SSF51045">
    <property type="entry name" value="WW domain"/>
    <property type="match status" value="2"/>
</dbReference>
<dbReference type="Gene3D" id="1.10.720.30">
    <property type="entry name" value="SAP domain"/>
    <property type="match status" value="2"/>
</dbReference>
<dbReference type="Gene3D" id="1.25.70.10">
    <property type="entry name" value="Transcription termination factor 3, mitochondrial"/>
    <property type="match status" value="1"/>
</dbReference>